<dbReference type="PROSITE" id="PS50263">
    <property type="entry name" value="CN_HYDROLASE"/>
    <property type="match status" value="1"/>
</dbReference>
<dbReference type="WBParaSite" id="BXY_0604600.1">
    <property type="protein sequence ID" value="BXY_0604600.1"/>
    <property type="gene ID" value="BXY_0604600"/>
</dbReference>
<dbReference type="PANTHER" id="PTHR46044">
    <property type="entry name" value="NITRILASE"/>
    <property type="match status" value="1"/>
</dbReference>
<dbReference type="Pfam" id="PF00795">
    <property type="entry name" value="CN_hydrolase"/>
    <property type="match status" value="1"/>
</dbReference>
<dbReference type="EMBL" id="CAJFCV020000003">
    <property type="protein sequence ID" value="CAG9106766.1"/>
    <property type="molecule type" value="Genomic_DNA"/>
</dbReference>
<keyword evidence="6" id="KW-1185">Reference proteome</keyword>
<dbReference type="Gene3D" id="3.60.110.10">
    <property type="entry name" value="Carbon-nitrogen hydrolase"/>
    <property type="match status" value="1"/>
</dbReference>
<comment type="similarity">
    <text evidence="1">Belongs to the carbon-nitrogen hydrolase superfamily. Nitrilase family.</text>
</comment>
<sequence>MVRVAVVQDGTVIYNTQKTIEKVREITQKAAADGAELVLFPEAFIGGYIKGETFGIKMGMRSEDGRDEFKKYYNSAIEYKGPESEELAAIAAENGVILVIGVVEKEGGTLYCSVFYYSEAGKHLGKHRKLIPTALERCVWGQGDGSTIEVIDTKLGKISAAICWENYMPLLRFSLYKDGVQIYLAPTVDDRDVWLPTMTTIALEGRCFVVSSCQFLTASDFPEDHPSYEPPNGDGTSKVLIRGGSCVVSPLGKALVQPVFNKATVHIVDLDLDEIIRGKFDLDTVGHYNRPDVFKYSVNKEKL</sequence>
<evidence type="ECO:0000313" key="3">
    <source>
        <dbReference type="EMBL" id="CAD5220545.1"/>
    </source>
</evidence>
<evidence type="ECO:0000313" key="5">
    <source>
        <dbReference type="Proteomes" id="UP000095284"/>
    </source>
</evidence>
<reference evidence="7" key="1">
    <citation type="submission" date="2016-11" db="UniProtKB">
        <authorList>
            <consortium name="WormBaseParasite"/>
        </authorList>
    </citation>
    <scope>IDENTIFICATION</scope>
</reference>
<organism evidence="5 7">
    <name type="scientific">Bursaphelenchus xylophilus</name>
    <name type="common">Pinewood nematode worm</name>
    <name type="synonym">Aphelenchoides xylophilus</name>
    <dbReference type="NCBI Taxonomy" id="6326"/>
    <lineage>
        <taxon>Eukaryota</taxon>
        <taxon>Metazoa</taxon>
        <taxon>Ecdysozoa</taxon>
        <taxon>Nematoda</taxon>
        <taxon>Chromadorea</taxon>
        <taxon>Rhabditida</taxon>
        <taxon>Tylenchina</taxon>
        <taxon>Tylenchomorpha</taxon>
        <taxon>Aphelenchoidea</taxon>
        <taxon>Aphelenchoididae</taxon>
        <taxon>Bursaphelenchus</taxon>
    </lineage>
</organism>
<accession>A0A1I7RZ78</accession>
<evidence type="ECO:0000313" key="4">
    <source>
        <dbReference type="EMBL" id="CAG9106766.1"/>
    </source>
</evidence>
<evidence type="ECO:0000313" key="7">
    <source>
        <dbReference type="WBParaSite" id="BXY_0604600.1"/>
    </source>
</evidence>
<protein>
    <submittedName>
        <fullName evidence="3">(pine wood nematode) hypothetical protein</fullName>
    </submittedName>
    <submittedName>
        <fullName evidence="7">CN hydrolase domain-containing protein</fullName>
    </submittedName>
</protein>
<dbReference type="Proteomes" id="UP000095284">
    <property type="component" value="Unplaced"/>
</dbReference>
<dbReference type="Proteomes" id="UP000659654">
    <property type="component" value="Unassembled WGS sequence"/>
</dbReference>
<dbReference type="InterPro" id="IPR036526">
    <property type="entry name" value="C-N_Hydrolase_sf"/>
</dbReference>
<dbReference type="EMBL" id="CAJFDI010000003">
    <property type="protein sequence ID" value="CAD5220545.1"/>
    <property type="molecule type" value="Genomic_DNA"/>
</dbReference>
<dbReference type="GO" id="GO:0003824">
    <property type="term" value="F:catalytic activity"/>
    <property type="evidence" value="ECO:0007669"/>
    <property type="project" value="InterPro"/>
</dbReference>
<gene>
    <name evidence="3" type="ORF">BXYJ_LOCUS6232</name>
</gene>
<dbReference type="CDD" id="cd07564">
    <property type="entry name" value="nitrilases_CHs"/>
    <property type="match status" value="1"/>
</dbReference>
<evidence type="ECO:0000256" key="1">
    <source>
        <dbReference type="ARBA" id="ARBA00008129"/>
    </source>
</evidence>
<proteinExistence type="inferred from homology"/>
<dbReference type="OrthoDB" id="10250282at2759"/>
<dbReference type="SUPFAM" id="SSF56317">
    <property type="entry name" value="Carbon-nitrogen hydrolase"/>
    <property type="match status" value="1"/>
</dbReference>
<dbReference type="Proteomes" id="UP000582659">
    <property type="component" value="Unassembled WGS sequence"/>
</dbReference>
<dbReference type="FunFam" id="3.60.110.10:FF:000016">
    <property type="entry name" value="Nitrilase blr3397"/>
    <property type="match status" value="1"/>
</dbReference>
<evidence type="ECO:0000313" key="6">
    <source>
        <dbReference type="Proteomes" id="UP000659654"/>
    </source>
</evidence>
<dbReference type="SMR" id="A0A1I7RZ78"/>
<dbReference type="InterPro" id="IPR003010">
    <property type="entry name" value="C-N_Hydrolase"/>
</dbReference>
<reference evidence="4" key="2">
    <citation type="submission" date="2020-08" db="EMBL/GenBank/DDBJ databases">
        <authorList>
            <person name="Kikuchi T."/>
        </authorList>
    </citation>
    <scope>NUCLEOTIDE SEQUENCE</scope>
    <source>
        <strain evidence="3">Ka4C1</strain>
    </source>
</reference>
<dbReference type="eggNOG" id="KOG0805">
    <property type="taxonomic scope" value="Eukaryota"/>
</dbReference>
<feature type="domain" description="CN hydrolase" evidence="2">
    <location>
        <begin position="2"/>
        <end position="272"/>
    </location>
</feature>
<dbReference type="PANTHER" id="PTHR46044:SF1">
    <property type="entry name" value="CN HYDROLASE DOMAIN-CONTAINING PROTEIN"/>
    <property type="match status" value="1"/>
</dbReference>
<evidence type="ECO:0000259" key="2">
    <source>
        <dbReference type="PROSITE" id="PS50263"/>
    </source>
</evidence>
<dbReference type="AlphaFoldDB" id="A0A1I7RZ78"/>
<name>A0A1I7RZ78_BURXY</name>
<dbReference type="InterPro" id="IPR044149">
    <property type="entry name" value="Nitrilases_CHs"/>
</dbReference>